<gene>
    <name evidence="3" type="ORF">CP985_14670</name>
</gene>
<evidence type="ECO:0000259" key="2">
    <source>
        <dbReference type="Pfam" id="PF09835"/>
    </source>
</evidence>
<keyword evidence="4" id="KW-1185">Reference proteome</keyword>
<dbReference type="Pfam" id="PF09835">
    <property type="entry name" value="DUF2062"/>
    <property type="match status" value="1"/>
</dbReference>
<reference evidence="3 4" key="1">
    <citation type="submission" date="2017-09" db="EMBL/GenBank/DDBJ databases">
        <title>Genomics of the genus Arcobacter.</title>
        <authorList>
            <person name="Perez-Cataluna A."/>
            <person name="Figueras M.J."/>
            <person name="Salas-Masso N."/>
        </authorList>
    </citation>
    <scope>NUCLEOTIDE SEQUENCE [LARGE SCALE GENOMIC DNA]</scope>
    <source>
        <strain evidence="3 4">CECT 7386</strain>
    </source>
</reference>
<sequence length="167" mass="19428">MLLPRKKLKKILPTHQKIQEQKFLKIFGNLLYKKGLWSLSRRKVILGVFIGIFVACLPMPFQMVLATLLAIVFNANLPISFLLIFISNPLTMPPLFYFEYQLGKLIFQPSSAIEFSFDSMYENFDQIALCLWIGAFTLGVFSAFISMYSVNILWIRSVRKSRRNKNY</sequence>
<evidence type="ECO:0000256" key="1">
    <source>
        <dbReference type="SAM" id="Phobius"/>
    </source>
</evidence>
<evidence type="ECO:0000313" key="3">
    <source>
        <dbReference type="EMBL" id="RXK12025.1"/>
    </source>
</evidence>
<proteinExistence type="predicted"/>
<protein>
    <recommendedName>
        <fullName evidence="2">DUF2062 domain-containing protein</fullName>
    </recommendedName>
</protein>
<dbReference type="Proteomes" id="UP000290092">
    <property type="component" value="Unassembled WGS sequence"/>
</dbReference>
<dbReference type="PANTHER" id="PTHR40547:SF1">
    <property type="entry name" value="SLL0298 PROTEIN"/>
    <property type="match status" value="1"/>
</dbReference>
<keyword evidence="1" id="KW-0812">Transmembrane</keyword>
<organism evidence="3 4">
    <name type="scientific">Malaciobacter mytili LMG 24559</name>
    <dbReference type="NCBI Taxonomy" id="1032238"/>
    <lineage>
        <taxon>Bacteria</taxon>
        <taxon>Pseudomonadati</taxon>
        <taxon>Campylobacterota</taxon>
        <taxon>Epsilonproteobacteria</taxon>
        <taxon>Campylobacterales</taxon>
        <taxon>Arcobacteraceae</taxon>
        <taxon>Malaciobacter</taxon>
    </lineage>
</organism>
<dbReference type="EMBL" id="NXID01000098">
    <property type="protein sequence ID" value="RXK12025.1"/>
    <property type="molecule type" value="Genomic_DNA"/>
</dbReference>
<comment type="caution">
    <text evidence="3">The sequence shown here is derived from an EMBL/GenBank/DDBJ whole genome shotgun (WGS) entry which is preliminary data.</text>
</comment>
<keyword evidence="1" id="KW-1133">Transmembrane helix</keyword>
<dbReference type="InterPro" id="IPR018639">
    <property type="entry name" value="DUF2062"/>
</dbReference>
<evidence type="ECO:0000313" key="4">
    <source>
        <dbReference type="Proteomes" id="UP000290092"/>
    </source>
</evidence>
<dbReference type="AlphaFoldDB" id="A0AAX2ADL9"/>
<name>A0AAX2ADL9_9BACT</name>
<feature type="domain" description="DUF2062" evidence="2">
    <location>
        <begin position="25"/>
        <end position="162"/>
    </location>
</feature>
<keyword evidence="1" id="KW-0472">Membrane</keyword>
<accession>A0AAX2ADL9</accession>
<feature type="transmembrane region" description="Helical" evidence="1">
    <location>
        <begin position="126"/>
        <end position="155"/>
    </location>
</feature>
<dbReference type="PANTHER" id="PTHR40547">
    <property type="entry name" value="SLL0298 PROTEIN"/>
    <property type="match status" value="1"/>
</dbReference>
<feature type="transmembrane region" description="Helical" evidence="1">
    <location>
        <begin position="44"/>
        <end position="73"/>
    </location>
</feature>